<name>A0A7D6ZVC1_9CLOT</name>
<evidence type="ECO:0000313" key="9">
    <source>
        <dbReference type="Proteomes" id="UP000512286"/>
    </source>
</evidence>
<dbReference type="KEGG" id="cint:HZF06_13480"/>
<gene>
    <name evidence="8" type="ORF">HZF06_13480</name>
</gene>
<accession>A0A7D6ZVC1</accession>
<evidence type="ECO:0000256" key="2">
    <source>
        <dbReference type="ARBA" id="ARBA00022475"/>
    </source>
</evidence>
<dbReference type="GO" id="GO:0005886">
    <property type="term" value="C:plasma membrane"/>
    <property type="evidence" value="ECO:0007669"/>
    <property type="project" value="UniProtKB-SubCell"/>
</dbReference>
<evidence type="ECO:0000259" key="7">
    <source>
        <dbReference type="Pfam" id="PF13396"/>
    </source>
</evidence>
<evidence type="ECO:0000313" key="8">
    <source>
        <dbReference type="EMBL" id="QLY78102.1"/>
    </source>
</evidence>
<evidence type="ECO:0000256" key="1">
    <source>
        <dbReference type="ARBA" id="ARBA00004651"/>
    </source>
</evidence>
<feature type="transmembrane region" description="Helical" evidence="6">
    <location>
        <begin position="12"/>
        <end position="31"/>
    </location>
</feature>
<dbReference type="RefSeq" id="WP_021801634.1">
    <property type="nucleotide sequence ID" value="NZ_CP059378.1"/>
</dbReference>
<dbReference type="AlphaFoldDB" id="A0A7D6ZVC1"/>
<keyword evidence="2" id="KW-1003">Cell membrane</keyword>
<dbReference type="EMBL" id="CP059378">
    <property type="protein sequence ID" value="QLY78102.1"/>
    <property type="molecule type" value="Genomic_DNA"/>
</dbReference>
<keyword evidence="3 6" id="KW-0812">Transmembrane</keyword>
<evidence type="ECO:0000256" key="3">
    <source>
        <dbReference type="ARBA" id="ARBA00022692"/>
    </source>
</evidence>
<dbReference type="Pfam" id="PF13396">
    <property type="entry name" value="PLDc_N"/>
    <property type="match status" value="1"/>
</dbReference>
<proteinExistence type="predicted"/>
<sequence length="68" mass="7842">MDLVMLKEYLPFLIPLVIVQLALGITAFVHVLRHPNYRFGNKVMWAIIVILVQIIGPVVYFAFGRDEE</sequence>
<feature type="transmembrane region" description="Helical" evidence="6">
    <location>
        <begin position="43"/>
        <end position="63"/>
    </location>
</feature>
<protein>
    <submittedName>
        <fullName evidence="8">PLDc_N domain-containing protein</fullName>
    </submittedName>
</protein>
<reference evidence="8 9" key="1">
    <citation type="submission" date="2020-07" db="EMBL/GenBank/DDBJ databases">
        <title>Electron transfer.</title>
        <authorList>
            <person name="Huang L."/>
            <person name="Liu X."/>
            <person name="Zhou S."/>
        </authorList>
    </citation>
    <scope>NUCLEOTIDE SEQUENCE [LARGE SCALE GENOMIC DNA]</scope>
    <source>
        <strain evidence="8 9">Lx1</strain>
    </source>
</reference>
<comment type="subcellular location">
    <subcellularLocation>
        <location evidence="1">Cell membrane</location>
        <topology evidence="1">Multi-pass membrane protein</topology>
    </subcellularLocation>
</comment>
<dbReference type="Proteomes" id="UP000512286">
    <property type="component" value="Chromosome"/>
</dbReference>
<keyword evidence="4 6" id="KW-1133">Transmembrane helix</keyword>
<evidence type="ECO:0000256" key="5">
    <source>
        <dbReference type="ARBA" id="ARBA00023136"/>
    </source>
</evidence>
<dbReference type="InterPro" id="IPR027379">
    <property type="entry name" value="CLS_N"/>
</dbReference>
<evidence type="ECO:0000256" key="4">
    <source>
        <dbReference type="ARBA" id="ARBA00022989"/>
    </source>
</evidence>
<keyword evidence="5 6" id="KW-0472">Membrane</keyword>
<evidence type="ECO:0000256" key="6">
    <source>
        <dbReference type="SAM" id="Phobius"/>
    </source>
</evidence>
<organism evidence="8 9">
    <name type="scientific">Clostridium intestinale</name>
    <dbReference type="NCBI Taxonomy" id="36845"/>
    <lineage>
        <taxon>Bacteria</taxon>
        <taxon>Bacillati</taxon>
        <taxon>Bacillota</taxon>
        <taxon>Clostridia</taxon>
        <taxon>Eubacteriales</taxon>
        <taxon>Clostridiaceae</taxon>
        <taxon>Clostridium</taxon>
    </lineage>
</organism>
<feature type="domain" description="Cardiolipin synthase N-terminal" evidence="7">
    <location>
        <begin position="23"/>
        <end position="65"/>
    </location>
</feature>